<protein>
    <recommendedName>
        <fullName evidence="3">Dienelactone hydrolase domain-containing protein</fullName>
    </recommendedName>
</protein>
<dbReference type="GO" id="GO:0052689">
    <property type="term" value="F:carboxylic ester hydrolase activity"/>
    <property type="evidence" value="ECO:0007669"/>
    <property type="project" value="TreeGrafter"/>
</dbReference>
<sequence>MLFMQGARDYQVTVADDLARWKAGLDAQTGVEFRVYAEANHLFFPGSGPSTPEEYAVPGHVDPSIIAEIADWIAQQ</sequence>
<reference evidence="2" key="1">
    <citation type="submission" date="2017-03" db="EMBL/GenBank/DDBJ databases">
        <authorList>
            <person name="Lund M.B."/>
        </authorList>
    </citation>
    <scope>NUCLEOTIDE SEQUENCE [LARGE SCALE GENOMIC DNA]</scope>
</reference>
<evidence type="ECO:0000313" key="1">
    <source>
        <dbReference type="EMBL" id="PDQ35369.1"/>
    </source>
</evidence>
<dbReference type="InterPro" id="IPR029058">
    <property type="entry name" value="AB_hydrolase_fold"/>
</dbReference>
<evidence type="ECO:0000313" key="2">
    <source>
        <dbReference type="Proteomes" id="UP000219994"/>
    </source>
</evidence>
<name>A0A2A6FRL9_9MICO</name>
<dbReference type="Proteomes" id="UP000219994">
    <property type="component" value="Unassembled WGS sequence"/>
</dbReference>
<gene>
    <name evidence="1" type="ORF">B5766_06455</name>
</gene>
<dbReference type="InterPro" id="IPR053145">
    <property type="entry name" value="AB_hydrolase_Est10"/>
</dbReference>
<accession>A0A2A6FRL9</accession>
<dbReference type="SUPFAM" id="SSF53474">
    <property type="entry name" value="alpha/beta-Hydrolases"/>
    <property type="match status" value="1"/>
</dbReference>
<evidence type="ECO:0008006" key="3">
    <source>
        <dbReference type="Google" id="ProtNLM"/>
    </source>
</evidence>
<comment type="caution">
    <text evidence="1">The sequence shown here is derived from an EMBL/GenBank/DDBJ whole genome shotgun (WGS) entry which is preliminary data.</text>
</comment>
<dbReference type="PANTHER" id="PTHR43265">
    <property type="entry name" value="ESTERASE ESTD"/>
    <property type="match status" value="1"/>
</dbReference>
<dbReference type="PANTHER" id="PTHR43265:SF1">
    <property type="entry name" value="ESTERASE ESTD"/>
    <property type="match status" value="1"/>
</dbReference>
<dbReference type="EMBL" id="NAEP01000035">
    <property type="protein sequence ID" value="PDQ35369.1"/>
    <property type="molecule type" value="Genomic_DNA"/>
</dbReference>
<organism evidence="1 2">
    <name type="scientific">Candidatus Lumbricidiphila eiseniae</name>
    <dbReference type="NCBI Taxonomy" id="1969409"/>
    <lineage>
        <taxon>Bacteria</taxon>
        <taxon>Bacillati</taxon>
        <taxon>Actinomycetota</taxon>
        <taxon>Actinomycetes</taxon>
        <taxon>Micrococcales</taxon>
        <taxon>Microbacteriaceae</taxon>
        <taxon>Candidatus Lumbricidiphila</taxon>
    </lineage>
</organism>
<dbReference type="Gene3D" id="3.40.50.1820">
    <property type="entry name" value="alpha/beta hydrolase"/>
    <property type="match status" value="1"/>
</dbReference>
<dbReference type="AlphaFoldDB" id="A0A2A6FRL9"/>
<proteinExistence type="predicted"/>